<dbReference type="PROSITE" id="PS00170">
    <property type="entry name" value="CSA_PPIASE_1"/>
    <property type="match status" value="1"/>
</dbReference>
<keyword evidence="9" id="KW-1185">Reference proteome</keyword>
<dbReference type="GO" id="GO:0003755">
    <property type="term" value="F:peptidyl-prolyl cis-trans isomerase activity"/>
    <property type="evidence" value="ECO:0007669"/>
    <property type="project" value="UniProtKB-KW"/>
</dbReference>
<gene>
    <name evidence="8" type="primary">cypB</name>
    <name evidence="8" type="ORF">Pla163_37640</name>
</gene>
<dbReference type="EC" id="5.2.1.8" evidence="2"/>
<dbReference type="SUPFAM" id="SSF50891">
    <property type="entry name" value="Cyclophilin-like"/>
    <property type="match status" value="1"/>
</dbReference>
<dbReference type="PANTHER" id="PTHR45625">
    <property type="entry name" value="PEPTIDYL-PROLYL CIS-TRANS ISOMERASE-RELATED"/>
    <property type="match status" value="1"/>
</dbReference>
<keyword evidence="6" id="KW-1133">Transmembrane helix</keyword>
<evidence type="ECO:0000256" key="4">
    <source>
        <dbReference type="ARBA" id="ARBA00023235"/>
    </source>
</evidence>
<dbReference type="Pfam" id="PF00160">
    <property type="entry name" value="Pro_isomerase"/>
    <property type="match status" value="1"/>
</dbReference>
<evidence type="ECO:0000256" key="2">
    <source>
        <dbReference type="ARBA" id="ARBA00013194"/>
    </source>
</evidence>
<evidence type="ECO:0000256" key="1">
    <source>
        <dbReference type="ARBA" id="ARBA00007365"/>
    </source>
</evidence>
<keyword evidence="6" id="KW-0812">Transmembrane</keyword>
<dbReference type="EMBL" id="CP036290">
    <property type="protein sequence ID" value="QDU86613.1"/>
    <property type="molecule type" value="Genomic_DNA"/>
</dbReference>
<evidence type="ECO:0000256" key="6">
    <source>
        <dbReference type="SAM" id="Phobius"/>
    </source>
</evidence>
<dbReference type="PROSITE" id="PS50072">
    <property type="entry name" value="CSA_PPIASE_2"/>
    <property type="match status" value="1"/>
</dbReference>
<keyword evidence="6" id="KW-0472">Membrane</keyword>
<feature type="domain" description="PPIase cyclophilin-type" evidence="7">
    <location>
        <begin position="185"/>
        <end position="337"/>
    </location>
</feature>
<organism evidence="8 9">
    <name type="scientific">Rohdeia mirabilis</name>
    <dbReference type="NCBI Taxonomy" id="2528008"/>
    <lineage>
        <taxon>Bacteria</taxon>
        <taxon>Pseudomonadati</taxon>
        <taxon>Planctomycetota</taxon>
        <taxon>Planctomycetia</taxon>
        <taxon>Planctomycetia incertae sedis</taxon>
        <taxon>Rohdeia</taxon>
    </lineage>
</organism>
<reference evidence="8 9" key="1">
    <citation type="submission" date="2019-02" db="EMBL/GenBank/DDBJ databases">
        <title>Deep-cultivation of Planctomycetes and their phenomic and genomic characterization uncovers novel biology.</title>
        <authorList>
            <person name="Wiegand S."/>
            <person name="Jogler M."/>
            <person name="Boedeker C."/>
            <person name="Pinto D."/>
            <person name="Vollmers J."/>
            <person name="Rivas-Marin E."/>
            <person name="Kohn T."/>
            <person name="Peeters S.H."/>
            <person name="Heuer A."/>
            <person name="Rast P."/>
            <person name="Oberbeckmann S."/>
            <person name="Bunk B."/>
            <person name="Jeske O."/>
            <person name="Meyerdierks A."/>
            <person name="Storesund J.E."/>
            <person name="Kallscheuer N."/>
            <person name="Luecker S."/>
            <person name="Lage O.M."/>
            <person name="Pohl T."/>
            <person name="Merkel B.J."/>
            <person name="Hornburger P."/>
            <person name="Mueller R.-W."/>
            <person name="Bruemmer F."/>
            <person name="Labrenz M."/>
            <person name="Spormann A.M."/>
            <person name="Op den Camp H."/>
            <person name="Overmann J."/>
            <person name="Amann R."/>
            <person name="Jetten M.S.M."/>
            <person name="Mascher T."/>
            <person name="Medema M.H."/>
            <person name="Devos D.P."/>
            <person name="Kaster A.-K."/>
            <person name="Ovreas L."/>
            <person name="Rohde M."/>
            <person name="Galperin M.Y."/>
            <person name="Jogler C."/>
        </authorList>
    </citation>
    <scope>NUCLEOTIDE SEQUENCE [LARGE SCALE GENOMIC DNA]</scope>
    <source>
        <strain evidence="8 9">Pla163</strain>
    </source>
</reference>
<dbReference type="PANTHER" id="PTHR45625:SF4">
    <property type="entry name" value="PEPTIDYLPROLYL ISOMERASE DOMAIN AND WD REPEAT-CONTAINING PROTEIN 1"/>
    <property type="match status" value="1"/>
</dbReference>
<dbReference type="Gene3D" id="2.40.100.10">
    <property type="entry name" value="Cyclophilin-like"/>
    <property type="match status" value="1"/>
</dbReference>
<feature type="transmembrane region" description="Helical" evidence="6">
    <location>
        <begin position="30"/>
        <end position="48"/>
    </location>
</feature>
<name>A0A518D561_9BACT</name>
<dbReference type="InterPro" id="IPR020892">
    <property type="entry name" value="Cyclophilin-type_PPIase_CS"/>
</dbReference>
<comment type="similarity">
    <text evidence="1">Belongs to the cyclophilin-type PPIase family.</text>
</comment>
<dbReference type="RefSeq" id="WP_419186130.1">
    <property type="nucleotide sequence ID" value="NZ_CP036290.1"/>
</dbReference>
<sequence>MAKQRHAAATEVTVAPLAEASGFEKFVNTYWKHGIVLFVLIAAGVLGAQYMQHQEKSKTTEEWRAFGSAVLGGFGVATPVVDAAELERLAGDATLDSAPWALMAAAAKHESDMEYTEALAALDRVAREHPNHLVMKRQVTIGDRTGTYVGMMRERIQNLSGLAEVAPSLFGNADPAPDAPRVRLETTAGSIVVALYSDRAPKHVENFLELCREGQYDGTKFHRVMEGFMIQGGDRTSIDGPKEQWGTGDPGYTIAQEFSDLAHFPGFLAAAKKPNEAESGGNQFYITLGAPHHLDNVHTVFGKVIEGMDVVRSIGSAPNEPGSDRPLNPVTVTKTELL</sequence>
<dbReference type="InterPro" id="IPR029000">
    <property type="entry name" value="Cyclophilin-like_dom_sf"/>
</dbReference>
<keyword evidence="4 8" id="KW-0413">Isomerase</keyword>
<proteinExistence type="inferred from homology"/>
<evidence type="ECO:0000256" key="3">
    <source>
        <dbReference type="ARBA" id="ARBA00023110"/>
    </source>
</evidence>
<feature type="region of interest" description="Disordered" evidence="5">
    <location>
        <begin position="315"/>
        <end position="338"/>
    </location>
</feature>
<evidence type="ECO:0000313" key="9">
    <source>
        <dbReference type="Proteomes" id="UP000319342"/>
    </source>
</evidence>
<protein>
    <recommendedName>
        <fullName evidence="2">peptidylprolyl isomerase</fullName>
        <ecNumber evidence="2">5.2.1.8</ecNumber>
    </recommendedName>
</protein>
<evidence type="ECO:0000259" key="7">
    <source>
        <dbReference type="PROSITE" id="PS50072"/>
    </source>
</evidence>
<accession>A0A518D561</accession>
<dbReference type="Proteomes" id="UP000319342">
    <property type="component" value="Chromosome"/>
</dbReference>
<evidence type="ECO:0000313" key="8">
    <source>
        <dbReference type="EMBL" id="QDU86613.1"/>
    </source>
</evidence>
<dbReference type="InterPro" id="IPR002130">
    <property type="entry name" value="Cyclophilin-type_PPIase_dom"/>
</dbReference>
<dbReference type="GO" id="GO:0006457">
    <property type="term" value="P:protein folding"/>
    <property type="evidence" value="ECO:0007669"/>
    <property type="project" value="InterPro"/>
</dbReference>
<evidence type="ECO:0000256" key="5">
    <source>
        <dbReference type="SAM" id="MobiDB-lite"/>
    </source>
</evidence>
<dbReference type="InterPro" id="IPR044666">
    <property type="entry name" value="Cyclophilin_A-like"/>
</dbReference>
<keyword evidence="3" id="KW-0697">Rotamase</keyword>
<dbReference type="CDD" id="cd00317">
    <property type="entry name" value="cyclophilin"/>
    <property type="match status" value="1"/>
</dbReference>
<dbReference type="PRINTS" id="PR00153">
    <property type="entry name" value="CSAPPISMRASE"/>
</dbReference>
<dbReference type="AlphaFoldDB" id="A0A518D561"/>